<dbReference type="NCBIfam" id="NF002002">
    <property type="entry name" value="PRK00802.1-2"/>
    <property type="match status" value="1"/>
</dbReference>
<keyword evidence="2 5" id="KW-0227">DNA damage</keyword>
<comment type="similarity">
    <text evidence="1 5">Belongs to the DNA glycosylase MPG family.</text>
</comment>
<dbReference type="Gene3D" id="3.10.300.10">
    <property type="entry name" value="Methylpurine-DNA glycosylase (MPG)"/>
    <property type="match status" value="1"/>
</dbReference>
<protein>
    <recommendedName>
        <fullName evidence="5">Putative 3-methyladenine DNA glycosylase</fullName>
        <ecNumber evidence="5">3.2.2.-</ecNumber>
    </recommendedName>
</protein>
<dbReference type="PANTHER" id="PTHR10429">
    <property type="entry name" value="DNA-3-METHYLADENINE GLYCOSYLASE"/>
    <property type="match status" value="1"/>
</dbReference>
<dbReference type="RefSeq" id="WP_259869297.1">
    <property type="nucleotide sequence ID" value="NZ_JAMQJZ010000016.1"/>
</dbReference>
<keyword evidence="3 5" id="KW-0378">Hydrolase</keyword>
<evidence type="ECO:0000256" key="2">
    <source>
        <dbReference type="ARBA" id="ARBA00022763"/>
    </source>
</evidence>
<dbReference type="GO" id="GO:0003905">
    <property type="term" value="F:alkylbase DNA N-glycosylase activity"/>
    <property type="evidence" value="ECO:0007669"/>
    <property type="project" value="InterPro"/>
</dbReference>
<evidence type="ECO:0000313" key="6">
    <source>
        <dbReference type="EMBL" id="MDC3422087.1"/>
    </source>
</evidence>
<reference evidence="6" key="1">
    <citation type="submission" date="2022-06" db="EMBL/GenBank/DDBJ databases">
        <title>Aquibacillus sp. a new bacterium isolated from soil saline samples.</title>
        <authorList>
            <person name="Galisteo C."/>
            <person name="De La Haba R."/>
            <person name="Sanchez-Porro C."/>
            <person name="Ventosa A."/>
        </authorList>
    </citation>
    <scope>NUCLEOTIDE SEQUENCE</scope>
    <source>
        <strain evidence="6">JCM 12387</strain>
    </source>
</reference>
<dbReference type="GO" id="GO:0006284">
    <property type="term" value="P:base-excision repair"/>
    <property type="evidence" value="ECO:0007669"/>
    <property type="project" value="InterPro"/>
</dbReference>
<dbReference type="InterPro" id="IPR003180">
    <property type="entry name" value="MPG"/>
</dbReference>
<gene>
    <name evidence="6" type="ORF">NC661_17140</name>
</gene>
<dbReference type="Pfam" id="PF02245">
    <property type="entry name" value="Pur_DNA_glyco"/>
    <property type="match status" value="1"/>
</dbReference>
<accession>A0A9X3WLR8</accession>
<dbReference type="InterPro" id="IPR011034">
    <property type="entry name" value="Formyl_transferase-like_C_sf"/>
</dbReference>
<evidence type="ECO:0000256" key="5">
    <source>
        <dbReference type="HAMAP-Rule" id="MF_00527"/>
    </source>
</evidence>
<dbReference type="Proteomes" id="UP001145072">
    <property type="component" value="Unassembled WGS sequence"/>
</dbReference>
<keyword evidence="7" id="KW-1185">Reference proteome</keyword>
<dbReference type="NCBIfam" id="TIGR00567">
    <property type="entry name" value="3mg"/>
    <property type="match status" value="1"/>
</dbReference>
<dbReference type="HAMAP" id="MF_00527">
    <property type="entry name" value="3MGH"/>
    <property type="match status" value="1"/>
</dbReference>
<dbReference type="AlphaFoldDB" id="A0A9X3WLR8"/>
<keyword evidence="4 5" id="KW-0234">DNA repair</keyword>
<evidence type="ECO:0000313" key="7">
    <source>
        <dbReference type="Proteomes" id="UP001145072"/>
    </source>
</evidence>
<proteinExistence type="inferred from homology"/>
<dbReference type="PANTHER" id="PTHR10429:SF0">
    <property type="entry name" value="DNA-3-METHYLADENINE GLYCOSYLASE"/>
    <property type="match status" value="1"/>
</dbReference>
<dbReference type="EC" id="3.2.2.-" evidence="5"/>
<dbReference type="SUPFAM" id="SSF50486">
    <property type="entry name" value="FMT C-terminal domain-like"/>
    <property type="match status" value="1"/>
</dbReference>
<dbReference type="FunFam" id="3.10.300.10:FF:000001">
    <property type="entry name" value="Putative 3-methyladenine DNA glycosylase"/>
    <property type="match status" value="1"/>
</dbReference>
<comment type="caution">
    <text evidence="6">The sequence shown here is derived from an EMBL/GenBank/DDBJ whole genome shotgun (WGS) entry which is preliminary data.</text>
</comment>
<evidence type="ECO:0000256" key="4">
    <source>
        <dbReference type="ARBA" id="ARBA00023204"/>
    </source>
</evidence>
<dbReference type="EMBL" id="JAMQJZ010000016">
    <property type="protein sequence ID" value="MDC3422087.1"/>
    <property type="molecule type" value="Genomic_DNA"/>
</dbReference>
<dbReference type="GO" id="GO:0003677">
    <property type="term" value="F:DNA binding"/>
    <property type="evidence" value="ECO:0007669"/>
    <property type="project" value="InterPro"/>
</dbReference>
<dbReference type="CDD" id="cd00540">
    <property type="entry name" value="AAG"/>
    <property type="match status" value="1"/>
</dbReference>
<organism evidence="6 7">
    <name type="scientific">Aquibacillus koreensis</name>
    <dbReference type="NCBI Taxonomy" id="279446"/>
    <lineage>
        <taxon>Bacteria</taxon>
        <taxon>Bacillati</taxon>
        <taxon>Bacillota</taxon>
        <taxon>Bacilli</taxon>
        <taxon>Bacillales</taxon>
        <taxon>Bacillaceae</taxon>
        <taxon>Aquibacillus</taxon>
    </lineage>
</organism>
<dbReference type="InterPro" id="IPR036995">
    <property type="entry name" value="MPG_sf"/>
</dbReference>
<evidence type="ECO:0000256" key="3">
    <source>
        <dbReference type="ARBA" id="ARBA00022801"/>
    </source>
</evidence>
<sequence length="200" mass="22721">MENISSLKPLPRTFYKRPTLDLAEQLLGCIIIKETLEGIAAGTIVETEAYIGPEDQAAHSYQNRRTKRTEVMFGPPGYTYTYSMHTHCLFNVVSGKVDHPEAVLIRAIEPYYNIELMRKRRNKIGKERDWTNGPGKLTKALGITMDDYGHQLTDNPLWIAKGDTRGEMVSTGPRIGIDNAGEAKNYPWRFWLKGNTFVSR</sequence>
<name>A0A9X3WLR8_9BACI</name>
<evidence type="ECO:0000256" key="1">
    <source>
        <dbReference type="ARBA" id="ARBA00009232"/>
    </source>
</evidence>
<keyword evidence="6" id="KW-0326">Glycosidase</keyword>